<dbReference type="GO" id="GO:0071973">
    <property type="term" value="P:bacterial-type flagellum-dependent cell motility"/>
    <property type="evidence" value="ECO:0007669"/>
    <property type="project" value="InterPro"/>
</dbReference>
<dbReference type="InterPro" id="IPR001492">
    <property type="entry name" value="Flagellin"/>
</dbReference>
<dbReference type="SUPFAM" id="SSF64518">
    <property type="entry name" value="Phase 1 flagellin"/>
    <property type="match status" value="2"/>
</dbReference>
<dbReference type="InterPro" id="IPR013384">
    <property type="entry name" value="Flagell_FlgL"/>
</dbReference>
<dbReference type="PANTHER" id="PTHR42792">
    <property type="entry name" value="FLAGELLIN"/>
    <property type="match status" value="1"/>
</dbReference>
<keyword evidence="4" id="KW-0975">Bacterial flagellum</keyword>
<protein>
    <submittedName>
        <fullName evidence="6">Flagellar hook-associated protein 3</fullName>
    </submittedName>
</protein>
<dbReference type="PANTHER" id="PTHR42792:SF1">
    <property type="entry name" value="FLAGELLAR HOOK-ASSOCIATED PROTEIN 3"/>
    <property type="match status" value="1"/>
</dbReference>
<keyword evidence="6" id="KW-0969">Cilium</keyword>
<dbReference type="InterPro" id="IPR001029">
    <property type="entry name" value="Flagellin_N"/>
</dbReference>
<dbReference type="NCBIfam" id="TIGR02550">
    <property type="entry name" value="flagell_flgL"/>
    <property type="match status" value="1"/>
</dbReference>
<comment type="caution">
    <text evidence="6">The sequence shown here is derived from an EMBL/GenBank/DDBJ whole genome shotgun (WGS) entry which is preliminary data.</text>
</comment>
<dbReference type="GO" id="GO:0009424">
    <property type="term" value="C:bacterial-type flagellum hook"/>
    <property type="evidence" value="ECO:0007669"/>
    <property type="project" value="InterPro"/>
</dbReference>
<dbReference type="EMBL" id="PDNW01000001">
    <property type="protein sequence ID" value="PLC51910.1"/>
    <property type="molecule type" value="Genomic_DNA"/>
</dbReference>
<organism evidence="6 7">
    <name type="scientific">Pollutimonas subterranea</name>
    <dbReference type="NCBI Taxonomy" id="2045210"/>
    <lineage>
        <taxon>Bacteria</taxon>
        <taxon>Pseudomonadati</taxon>
        <taxon>Pseudomonadota</taxon>
        <taxon>Betaproteobacteria</taxon>
        <taxon>Burkholderiales</taxon>
        <taxon>Alcaligenaceae</taxon>
        <taxon>Pollutimonas</taxon>
    </lineage>
</organism>
<proteinExistence type="inferred from homology"/>
<evidence type="ECO:0000313" key="7">
    <source>
        <dbReference type="Proteomes" id="UP000234190"/>
    </source>
</evidence>
<evidence type="ECO:0000256" key="4">
    <source>
        <dbReference type="ARBA" id="ARBA00023143"/>
    </source>
</evidence>
<evidence type="ECO:0000256" key="1">
    <source>
        <dbReference type="ARBA" id="ARBA00004365"/>
    </source>
</evidence>
<dbReference type="GO" id="GO:0005198">
    <property type="term" value="F:structural molecule activity"/>
    <property type="evidence" value="ECO:0007669"/>
    <property type="project" value="InterPro"/>
</dbReference>
<keyword evidence="7" id="KW-1185">Reference proteome</keyword>
<feature type="domain" description="Flagellin N-terminal" evidence="5">
    <location>
        <begin position="3"/>
        <end position="139"/>
    </location>
</feature>
<dbReference type="Gene3D" id="1.20.1330.10">
    <property type="entry name" value="f41 fragment of flagellin, N-terminal domain"/>
    <property type="match status" value="2"/>
</dbReference>
<comment type="subcellular location">
    <subcellularLocation>
        <location evidence="1">Bacterial flagellum</location>
    </subcellularLocation>
    <subcellularLocation>
        <location evidence="2">Secreted</location>
    </subcellularLocation>
</comment>
<accession>A0A2N4UA64</accession>
<dbReference type="AlphaFoldDB" id="A0A2N4UA64"/>
<dbReference type="Proteomes" id="UP000234190">
    <property type="component" value="Unassembled WGS sequence"/>
</dbReference>
<evidence type="ECO:0000256" key="3">
    <source>
        <dbReference type="ARBA" id="ARBA00005709"/>
    </source>
</evidence>
<evidence type="ECO:0000259" key="5">
    <source>
        <dbReference type="Pfam" id="PF00669"/>
    </source>
</evidence>
<keyword evidence="6" id="KW-0282">Flagellum</keyword>
<dbReference type="Pfam" id="PF00669">
    <property type="entry name" value="Flagellin_N"/>
    <property type="match status" value="1"/>
</dbReference>
<dbReference type="OrthoDB" id="9768249at2"/>
<evidence type="ECO:0000313" key="6">
    <source>
        <dbReference type="EMBL" id="PLC51910.1"/>
    </source>
</evidence>
<name>A0A2N4UA64_9BURK</name>
<evidence type="ECO:0000256" key="2">
    <source>
        <dbReference type="ARBA" id="ARBA00004613"/>
    </source>
</evidence>
<dbReference type="GO" id="GO:0005576">
    <property type="term" value="C:extracellular region"/>
    <property type="evidence" value="ECO:0007669"/>
    <property type="project" value="UniProtKB-SubCell"/>
</dbReference>
<dbReference type="RefSeq" id="WP_102072396.1">
    <property type="nucleotide sequence ID" value="NZ_PDNW01000001.1"/>
</dbReference>
<keyword evidence="6" id="KW-0966">Cell projection</keyword>
<gene>
    <name evidence="6" type="primary">flgL</name>
    <name evidence="6" type="ORF">CR159_02535</name>
</gene>
<comment type="similarity">
    <text evidence="3">Belongs to the bacterial flagellin family.</text>
</comment>
<reference evidence="6 7" key="1">
    <citation type="submission" date="2017-10" db="EMBL/GenBank/DDBJ databases">
        <title>Two draft genome sequences of Pusillimonas sp. strains isolated from a nitrate- and radionuclide-contaminated groundwater in Russia.</title>
        <authorList>
            <person name="Grouzdev D.S."/>
            <person name="Tourova T.P."/>
            <person name="Goeva M.A."/>
            <person name="Babich T.L."/>
            <person name="Sokolova D.S."/>
            <person name="Abdullin R."/>
            <person name="Poltaraus A.B."/>
            <person name="Toshchakov S.V."/>
            <person name="Nazina T.N."/>
        </authorList>
    </citation>
    <scope>NUCLEOTIDE SEQUENCE [LARGE SCALE GENOMIC DNA]</scope>
    <source>
        <strain evidence="6 7">JR1/69-3-13</strain>
    </source>
</reference>
<sequence>MRISSNLLFQTGLNSITAQQSDLLHLYEQIGSGKRMITPADDPLAAAQAVNISQSQSLNARFGVNRGVATTNLATEENALTSMTLLLQDLKTNLIAAGNGTLSDADRATLSNVLSNARDSMLGLANTTDGSGQYLFSGAQGGSAAYQDVNGKITYMGDAGQRKIQADQTRQIAGSDVGSDVFNRAAPGTTNYLTSVGTNTITNLGNQGTGVIASPTISDQNAAGAGNTYAIKFSETVPNSYTVEVSDRLGNPVGTPATGTWSPTSGSSINLPGGVEVKFSGSPALGDSFVVEPANTSSHVVTPVTSGNARISSPVVSDYSITRPGDVYSIAFTDTDEYTVTVTNSNPLYPTITLAGEKFVPGQENTITLPHGMEVKIAGAPVAGDAFTIEAAATQTDLDIFATLDGIIKSLELPIQDSPEAQAAFQNNLATAMQRLDVNYNNILTVRASVGARMNELDSIGATGSARALSYSSQLSKLEDVDYYTATTQLQLRSTALEAASLAFKKIQGLGLFNTR</sequence>